<protein>
    <submittedName>
        <fullName evidence="1">Uncharacterized protein</fullName>
    </submittedName>
</protein>
<gene>
    <name evidence="1" type="ORF">DNM71_07705</name>
</gene>
<comment type="caution">
    <text evidence="1">The sequence shown here is derived from an EMBL/GenBank/DDBJ whole genome shotgun (WGS) entry which is preliminary data.</text>
</comment>
<dbReference type="EMBL" id="AAHEBT010000007">
    <property type="protein sequence ID" value="EBV0720198.1"/>
    <property type="molecule type" value="Genomic_DNA"/>
</dbReference>
<proteinExistence type="predicted"/>
<accession>A0A5V7NL51</accession>
<organism evidence="1">
    <name type="scientific">Salmonella typhi</name>
    <dbReference type="NCBI Taxonomy" id="90370"/>
    <lineage>
        <taxon>Bacteria</taxon>
        <taxon>Pseudomonadati</taxon>
        <taxon>Pseudomonadota</taxon>
        <taxon>Gammaproteobacteria</taxon>
        <taxon>Enterobacterales</taxon>
        <taxon>Enterobacteriaceae</taxon>
        <taxon>Salmonella</taxon>
    </lineage>
</organism>
<dbReference type="AlphaFoldDB" id="A0A5V7NL51"/>
<dbReference type="NCBIfam" id="NF038336">
    <property type="entry name" value="YjiT_fam"/>
    <property type="match status" value="1"/>
</dbReference>
<name>A0A5V7NL51_SALTI</name>
<feature type="non-terminal residue" evidence="1">
    <location>
        <position position="564"/>
    </location>
</feature>
<reference evidence="1" key="1">
    <citation type="submission" date="2018-06" db="EMBL/GenBank/DDBJ databases">
        <authorList>
            <person name="Ashton P.M."/>
            <person name="Dallman T."/>
            <person name="Nair S."/>
            <person name="De Pinna E."/>
            <person name="Peters T."/>
            <person name="Grant K."/>
        </authorList>
    </citation>
    <scope>NUCLEOTIDE SEQUENCE</scope>
    <source>
        <strain evidence="1">539099</strain>
    </source>
</reference>
<sequence>MSQSEYASILKCTPWLAKFLTRRGLKQPDHRPLYEYHATSEEYDELKRLLRAIGVPDGYKSDKGYAACFTLFCSEWYRRDYEREYGWAWEPIYKTIGISASSSKMGKIIPKGLDGYWGRPVRFYDTERRNFLGSLFSEGGLPFRLLKESNSRFQSMFSLILNQYDQAKSSNISTFALVHAAVEKSSLPVVFKEDTSVELISRMAEQLVSLVQIYDLSNHTEPVKELERVHPKWRDSFPVPLDDDTGTSFLNGLLRTASTESKPRLQKNKTTLCQFLWSENHPEALQALISLPEELSFSIDIEPSTTRFELAIYEDGNEIASLGPAYATLSNSQAKIKVRKREIKFYRRNPTVSLFIVARAGGMFFGSNLLEGSEVAVGDVPLVFVSDKNEWLLQGQASCSVRGSHVLIVLPKDGCLASEHEDCDSGFSALGCHALTIKGRQDIIIKGDETYRIKIGRDQIIHTGFSFQGKRLNWTSYPDELFLGVPGITQHSENLSTRHYKRFFNGTFIENCDVQEKMGAQFISVRNENDETLLRKKIGILPNDFSLEIKNGQQANEGSVIITT</sequence>
<dbReference type="InterPro" id="IPR047879">
    <property type="entry name" value="YjiT"/>
</dbReference>
<evidence type="ECO:0000313" key="1">
    <source>
        <dbReference type="EMBL" id="EBV0720198.1"/>
    </source>
</evidence>